<proteinExistence type="predicted"/>
<dbReference type="Proteomes" id="UP001143372">
    <property type="component" value="Unassembled WGS sequence"/>
</dbReference>
<dbReference type="AlphaFoldDB" id="A0A9W6IWT8"/>
<reference evidence="1" key="2">
    <citation type="submission" date="2023-01" db="EMBL/GenBank/DDBJ databases">
        <authorList>
            <person name="Sun Q."/>
            <person name="Evtushenko L."/>
        </authorList>
    </citation>
    <scope>NUCLEOTIDE SEQUENCE</scope>
    <source>
        <strain evidence="1">VKM B-2347</strain>
    </source>
</reference>
<keyword evidence="2" id="KW-1185">Reference proteome</keyword>
<accession>A0A9W6IWT8</accession>
<dbReference type="Gene3D" id="2.60.120.10">
    <property type="entry name" value="Jelly Rolls"/>
    <property type="match status" value="1"/>
</dbReference>
<evidence type="ECO:0000313" key="2">
    <source>
        <dbReference type="Proteomes" id="UP001143372"/>
    </source>
</evidence>
<comment type="caution">
    <text evidence="1">The sequence shown here is derived from an EMBL/GenBank/DDBJ whole genome shotgun (WGS) entry which is preliminary data.</text>
</comment>
<evidence type="ECO:0000313" key="1">
    <source>
        <dbReference type="EMBL" id="GLK66482.1"/>
    </source>
</evidence>
<protein>
    <recommendedName>
        <fullName evidence="3">Cupin domain-containing protein</fullName>
    </recommendedName>
</protein>
<gene>
    <name evidence="1" type="ORF">GCM10008179_01200</name>
</gene>
<dbReference type="EMBL" id="BSFI01000001">
    <property type="protein sequence ID" value="GLK66482.1"/>
    <property type="molecule type" value="Genomic_DNA"/>
</dbReference>
<dbReference type="InterPro" id="IPR011051">
    <property type="entry name" value="RmlC_Cupin_sf"/>
</dbReference>
<sequence>MRETDVARIGFDDSNVTWRTIEGFDHIAYFICDVDEANRSVDLLFRFAANQQIVLHRHKAAYRTLVLQGELRIYRANGELKEIRPVGSYVASASDGEPHREGGGDEDAIVFFSNRNVDGVVYEILDDAFNTVTTFGLAEFRALLEGQGA</sequence>
<dbReference type="InterPro" id="IPR014710">
    <property type="entry name" value="RmlC-like_jellyroll"/>
</dbReference>
<evidence type="ECO:0008006" key="3">
    <source>
        <dbReference type="Google" id="ProtNLM"/>
    </source>
</evidence>
<name>A0A9W6IWT8_9HYPH</name>
<dbReference type="SUPFAM" id="SSF51182">
    <property type="entry name" value="RmlC-like cupins"/>
    <property type="match status" value="1"/>
</dbReference>
<reference evidence="1" key="1">
    <citation type="journal article" date="2014" name="Int. J. Syst. Evol. Microbiol.">
        <title>Complete genome sequence of Corynebacterium casei LMG S-19264T (=DSM 44701T), isolated from a smear-ripened cheese.</title>
        <authorList>
            <consortium name="US DOE Joint Genome Institute (JGI-PGF)"/>
            <person name="Walter F."/>
            <person name="Albersmeier A."/>
            <person name="Kalinowski J."/>
            <person name="Ruckert C."/>
        </authorList>
    </citation>
    <scope>NUCLEOTIDE SEQUENCE</scope>
    <source>
        <strain evidence="1">VKM B-2347</strain>
    </source>
</reference>
<organism evidence="1 2">
    <name type="scientific">Hansschlegelia plantiphila</name>
    <dbReference type="NCBI Taxonomy" id="374655"/>
    <lineage>
        <taxon>Bacteria</taxon>
        <taxon>Pseudomonadati</taxon>
        <taxon>Pseudomonadota</taxon>
        <taxon>Alphaproteobacteria</taxon>
        <taxon>Hyphomicrobiales</taxon>
        <taxon>Methylopilaceae</taxon>
        <taxon>Hansschlegelia</taxon>
    </lineage>
</organism>